<feature type="compositionally biased region" description="Polar residues" evidence="2">
    <location>
        <begin position="36"/>
        <end position="45"/>
    </location>
</feature>
<dbReference type="KEGG" id="cput:CONPUDRAFT_157225"/>
<keyword evidence="1" id="KW-0175">Coiled coil</keyword>
<dbReference type="AlphaFoldDB" id="A0A5M3MHF9"/>
<evidence type="ECO:0000256" key="1">
    <source>
        <dbReference type="SAM" id="Coils"/>
    </source>
</evidence>
<evidence type="ECO:0000313" key="3">
    <source>
        <dbReference type="EMBL" id="EIW78061.1"/>
    </source>
</evidence>
<sequence length="547" mass="60607">MSPTKNLKKRSAKQAATFGKAKNKRWTGDRNGDENVVSQSKQPSPRHTRATEKTAREELAECRKVVSRADRTIRDIGNRLSSTQGDLHAALREQEATARALVEKDAENTLLRQGLEETKVELDEQGWDLGKSKVELAETKQRIATNKEKEMKTIRHLSTSRQALQRSKDSKQKLERALKQLEGCTIPGLQQGAAAALQQQQVVHAHKTGQLRMELGTCQQEKNRLKKQVTGLQNKARLFQMRALRATRAHAKGKNIGPTYQGVTMKRLLTRKGPGRAYSGDLRGVVRKLGGLGCARSAIGDIVHTVLGSAGVDTSSKISRRTVSRMVLEGGVASQIQVAQEMKQATAITISSDDTGHRAVNYSAKHATVTTRENDGSVSHHIRLLGVDSTLDHSSLRQANDWEHKIRTLAALYNEFITVEEADSESSTGKTFNVLEFTRKLKGMHGDHAADQKATFKFIQEWKKRNAYLGLGYELLDTGSYPSDNPAYANTWQQARETLAREVGGEQGWAKLAPEDQAMHNAKMVHDVAMEWGKTKGYSILESCKVG</sequence>
<evidence type="ECO:0000313" key="4">
    <source>
        <dbReference type="Proteomes" id="UP000053558"/>
    </source>
</evidence>
<gene>
    <name evidence="3" type="ORF">CONPUDRAFT_157225</name>
</gene>
<name>A0A5M3MHF9_CONPW</name>
<feature type="compositionally biased region" description="Basic residues" evidence="2">
    <location>
        <begin position="1"/>
        <end position="12"/>
    </location>
</feature>
<evidence type="ECO:0000256" key="2">
    <source>
        <dbReference type="SAM" id="MobiDB-lite"/>
    </source>
</evidence>
<dbReference type="EMBL" id="JH711583">
    <property type="protein sequence ID" value="EIW78061.1"/>
    <property type="molecule type" value="Genomic_DNA"/>
</dbReference>
<comment type="caution">
    <text evidence="3">The sequence shown here is derived from an EMBL/GenBank/DDBJ whole genome shotgun (WGS) entry which is preliminary data.</text>
</comment>
<feature type="region of interest" description="Disordered" evidence="2">
    <location>
        <begin position="1"/>
        <end position="56"/>
    </location>
</feature>
<dbReference type="Proteomes" id="UP000053558">
    <property type="component" value="Unassembled WGS sequence"/>
</dbReference>
<protein>
    <submittedName>
        <fullName evidence="3">Uncharacterized protein</fullName>
    </submittedName>
</protein>
<dbReference type="OrthoDB" id="3052721at2759"/>
<keyword evidence="4" id="KW-1185">Reference proteome</keyword>
<organism evidence="3 4">
    <name type="scientific">Coniophora puteana (strain RWD-64-598)</name>
    <name type="common">Brown rot fungus</name>
    <dbReference type="NCBI Taxonomy" id="741705"/>
    <lineage>
        <taxon>Eukaryota</taxon>
        <taxon>Fungi</taxon>
        <taxon>Dikarya</taxon>
        <taxon>Basidiomycota</taxon>
        <taxon>Agaricomycotina</taxon>
        <taxon>Agaricomycetes</taxon>
        <taxon>Agaricomycetidae</taxon>
        <taxon>Boletales</taxon>
        <taxon>Coniophorineae</taxon>
        <taxon>Coniophoraceae</taxon>
        <taxon>Coniophora</taxon>
    </lineage>
</organism>
<dbReference type="GeneID" id="19203729"/>
<accession>A0A5M3MHF9</accession>
<reference evidence="4" key="1">
    <citation type="journal article" date="2012" name="Science">
        <title>The Paleozoic origin of enzymatic lignin decomposition reconstructed from 31 fungal genomes.</title>
        <authorList>
            <person name="Floudas D."/>
            <person name="Binder M."/>
            <person name="Riley R."/>
            <person name="Barry K."/>
            <person name="Blanchette R.A."/>
            <person name="Henrissat B."/>
            <person name="Martinez A.T."/>
            <person name="Otillar R."/>
            <person name="Spatafora J.W."/>
            <person name="Yadav J.S."/>
            <person name="Aerts A."/>
            <person name="Benoit I."/>
            <person name="Boyd A."/>
            <person name="Carlson A."/>
            <person name="Copeland A."/>
            <person name="Coutinho P.M."/>
            <person name="de Vries R.P."/>
            <person name="Ferreira P."/>
            <person name="Findley K."/>
            <person name="Foster B."/>
            <person name="Gaskell J."/>
            <person name="Glotzer D."/>
            <person name="Gorecki P."/>
            <person name="Heitman J."/>
            <person name="Hesse C."/>
            <person name="Hori C."/>
            <person name="Igarashi K."/>
            <person name="Jurgens J.A."/>
            <person name="Kallen N."/>
            <person name="Kersten P."/>
            <person name="Kohler A."/>
            <person name="Kuees U."/>
            <person name="Kumar T.K.A."/>
            <person name="Kuo A."/>
            <person name="LaButti K."/>
            <person name="Larrondo L.F."/>
            <person name="Lindquist E."/>
            <person name="Ling A."/>
            <person name="Lombard V."/>
            <person name="Lucas S."/>
            <person name="Lundell T."/>
            <person name="Martin R."/>
            <person name="McLaughlin D.J."/>
            <person name="Morgenstern I."/>
            <person name="Morin E."/>
            <person name="Murat C."/>
            <person name="Nagy L.G."/>
            <person name="Nolan M."/>
            <person name="Ohm R.A."/>
            <person name="Patyshakuliyeva A."/>
            <person name="Rokas A."/>
            <person name="Ruiz-Duenas F.J."/>
            <person name="Sabat G."/>
            <person name="Salamov A."/>
            <person name="Samejima M."/>
            <person name="Schmutz J."/>
            <person name="Slot J.C."/>
            <person name="St John F."/>
            <person name="Stenlid J."/>
            <person name="Sun H."/>
            <person name="Sun S."/>
            <person name="Syed K."/>
            <person name="Tsang A."/>
            <person name="Wiebenga A."/>
            <person name="Young D."/>
            <person name="Pisabarro A."/>
            <person name="Eastwood D.C."/>
            <person name="Martin F."/>
            <person name="Cullen D."/>
            <person name="Grigoriev I.V."/>
            <person name="Hibbett D.S."/>
        </authorList>
    </citation>
    <scope>NUCLEOTIDE SEQUENCE [LARGE SCALE GENOMIC DNA]</scope>
    <source>
        <strain evidence="4">RWD-64-598 SS2</strain>
    </source>
</reference>
<feature type="coiled-coil region" evidence="1">
    <location>
        <begin position="157"/>
        <end position="184"/>
    </location>
</feature>
<proteinExistence type="predicted"/>
<dbReference type="OMA" id="HISDICM"/>
<dbReference type="RefSeq" id="XP_007772319.1">
    <property type="nucleotide sequence ID" value="XM_007774129.1"/>
</dbReference>